<dbReference type="PANTHER" id="PTHR24292">
    <property type="entry name" value="CYTOCHROME P450"/>
    <property type="match status" value="1"/>
</dbReference>
<comment type="catalytic activity">
    <reaction evidence="14">
        <text>an organic molecule + reduced [NADPH--hemoprotein reductase] + O2 = an alcohol + oxidized [NADPH--hemoprotein reductase] + H2O + H(+)</text>
        <dbReference type="Rhea" id="RHEA:17149"/>
        <dbReference type="Rhea" id="RHEA-COMP:11964"/>
        <dbReference type="Rhea" id="RHEA-COMP:11965"/>
        <dbReference type="ChEBI" id="CHEBI:15377"/>
        <dbReference type="ChEBI" id="CHEBI:15378"/>
        <dbReference type="ChEBI" id="CHEBI:15379"/>
        <dbReference type="ChEBI" id="CHEBI:30879"/>
        <dbReference type="ChEBI" id="CHEBI:57618"/>
        <dbReference type="ChEBI" id="CHEBI:58210"/>
        <dbReference type="ChEBI" id="CHEBI:142491"/>
        <dbReference type="EC" id="1.14.14.1"/>
    </reaction>
</comment>
<evidence type="ECO:0000256" key="9">
    <source>
        <dbReference type="ARBA" id="ARBA00022848"/>
    </source>
</evidence>
<evidence type="ECO:0000256" key="4">
    <source>
        <dbReference type="ARBA" id="ARBA00010617"/>
    </source>
</evidence>
<gene>
    <name evidence="17" type="ORF">OBRU01_25447</name>
</gene>
<evidence type="ECO:0000256" key="8">
    <source>
        <dbReference type="ARBA" id="ARBA00022824"/>
    </source>
</evidence>
<dbReference type="AlphaFoldDB" id="A0A0L7K3V2"/>
<organism evidence="17 18">
    <name type="scientific">Operophtera brumata</name>
    <name type="common">Winter moth</name>
    <name type="synonym">Phalaena brumata</name>
    <dbReference type="NCBI Taxonomy" id="104452"/>
    <lineage>
        <taxon>Eukaryota</taxon>
        <taxon>Metazoa</taxon>
        <taxon>Ecdysozoa</taxon>
        <taxon>Arthropoda</taxon>
        <taxon>Hexapoda</taxon>
        <taxon>Insecta</taxon>
        <taxon>Pterygota</taxon>
        <taxon>Neoptera</taxon>
        <taxon>Endopterygota</taxon>
        <taxon>Lepidoptera</taxon>
        <taxon>Glossata</taxon>
        <taxon>Ditrysia</taxon>
        <taxon>Geometroidea</taxon>
        <taxon>Geometridae</taxon>
        <taxon>Larentiinae</taxon>
        <taxon>Operophtera</taxon>
    </lineage>
</organism>
<evidence type="ECO:0000256" key="5">
    <source>
        <dbReference type="ARBA" id="ARBA00012109"/>
    </source>
</evidence>
<dbReference type="PROSITE" id="PS00086">
    <property type="entry name" value="CYTOCHROME_P450"/>
    <property type="match status" value="1"/>
</dbReference>
<name>A0A0L7K3V2_OPEBR</name>
<evidence type="ECO:0000256" key="12">
    <source>
        <dbReference type="ARBA" id="ARBA00023033"/>
    </source>
</evidence>
<dbReference type="STRING" id="104452.A0A0L7K3V2"/>
<keyword evidence="7 15" id="KW-0479">Metal-binding</keyword>
<evidence type="ECO:0000256" key="1">
    <source>
        <dbReference type="ARBA" id="ARBA00001971"/>
    </source>
</evidence>
<keyword evidence="8" id="KW-0256">Endoplasmic reticulum</keyword>
<dbReference type="InterPro" id="IPR017972">
    <property type="entry name" value="Cyt_P450_CS"/>
</dbReference>
<comment type="subcellular location">
    <subcellularLocation>
        <location evidence="3">Endoplasmic reticulum membrane</location>
        <topology evidence="3">Peripheral membrane protein</topology>
    </subcellularLocation>
    <subcellularLocation>
        <location evidence="2">Microsome membrane</location>
        <topology evidence="2">Peripheral membrane protein</topology>
    </subcellularLocation>
</comment>
<feature type="non-terminal residue" evidence="17">
    <location>
        <position position="208"/>
    </location>
</feature>
<keyword evidence="6 15" id="KW-0349">Heme</keyword>
<dbReference type="GO" id="GO:0005506">
    <property type="term" value="F:iron ion binding"/>
    <property type="evidence" value="ECO:0007669"/>
    <property type="project" value="InterPro"/>
</dbReference>
<sequence length="208" mass="23762">MVKGKLSHDEKITKDVDAGFATVEESSVGKKDINRVWSDDDLIAQAILFFIAGFETVSSTMSFLLHELAMNPEVQERLVEEIRRNEAKNGGRFDYNSVQNMVYMDMIRKGTGIGIPVWAFHRDPQYFPDPLKFDPERFSDENKHNINPFSYMPFGMGPRNCIAILFFIAGFETVSSTMSFLLHELAMNPEVQERLVEEIRRNEAKNGG</sequence>
<protein>
    <recommendedName>
        <fullName evidence="5">unspecific monooxygenase</fullName>
        <ecNumber evidence="5">1.14.14.1</ecNumber>
    </recommendedName>
</protein>
<evidence type="ECO:0000256" key="6">
    <source>
        <dbReference type="ARBA" id="ARBA00022617"/>
    </source>
</evidence>
<evidence type="ECO:0000313" key="18">
    <source>
        <dbReference type="Proteomes" id="UP000037510"/>
    </source>
</evidence>
<keyword evidence="12 16" id="KW-0503">Monooxygenase</keyword>
<evidence type="ECO:0000256" key="2">
    <source>
        <dbReference type="ARBA" id="ARBA00004174"/>
    </source>
</evidence>
<dbReference type="EMBL" id="JTDY01011394">
    <property type="protein sequence ID" value="KOB56631.1"/>
    <property type="molecule type" value="Genomic_DNA"/>
</dbReference>
<evidence type="ECO:0000256" key="16">
    <source>
        <dbReference type="RuleBase" id="RU000461"/>
    </source>
</evidence>
<evidence type="ECO:0000256" key="14">
    <source>
        <dbReference type="ARBA" id="ARBA00047827"/>
    </source>
</evidence>
<dbReference type="InterPro" id="IPR036396">
    <property type="entry name" value="Cyt_P450_sf"/>
</dbReference>
<evidence type="ECO:0000256" key="11">
    <source>
        <dbReference type="ARBA" id="ARBA00023004"/>
    </source>
</evidence>
<dbReference type="Gene3D" id="1.10.630.10">
    <property type="entry name" value="Cytochrome P450"/>
    <property type="match status" value="3"/>
</dbReference>
<dbReference type="GO" id="GO:0020037">
    <property type="term" value="F:heme binding"/>
    <property type="evidence" value="ECO:0007669"/>
    <property type="project" value="InterPro"/>
</dbReference>
<evidence type="ECO:0000256" key="15">
    <source>
        <dbReference type="PIRSR" id="PIRSR602401-1"/>
    </source>
</evidence>
<proteinExistence type="inferred from homology"/>
<dbReference type="PRINTS" id="PR00385">
    <property type="entry name" value="P450"/>
</dbReference>
<comment type="caution">
    <text evidence="17">The sequence shown here is derived from an EMBL/GenBank/DDBJ whole genome shotgun (WGS) entry which is preliminary data.</text>
</comment>
<dbReference type="PANTHER" id="PTHR24292:SF54">
    <property type="entry name" value="CYP9F3-RELATED"/>
    <property type="match status" value="1"/>
</dbReference>
<keyword evidence="13" id="KW-0472">Membrane</keyword>
<keyword evidence="9" id="KW-0492">Microsome</keyword>
<keyword evidence="18" id="KW-1185">Reference proteome</keyword>
<dbReference type="Proteomes" id="UP000037510">
    <property type="component" value="Unassembled WGS sequence"/>
</dbReference>
<feature type="binding site" description="axial binding residue" evidence="15">
    <location>
        <position position="161"/>
    </location>
    <ligand>
        <name>heme</name>
        <dbReference type="ChEBI" id="CHEBI:30413"/>
    </ligand>
    <ligandPart>
        <name>Fe</name>
        <dbReference type="ChEBI" id="CHEBI:18248"/>
    </ligandPart>
</feature>
<evidence type="ECO:0000256" key="3">
    <source>
        <dbReference type="ARBA" id="ARBA00004406"/>
    </source>
</evidence>
<evidence type="ECO:0000256" key="13">
    <source>
        <dbReference type="ARBA" id="ARBA00023136"/>
    </source>
</evidence>
<keyword evidence="11 15" id="KW-0408">Iron</keyword>
<evidence type="ECO:0000256" key="7">
    <source>
        <dbReference type="ARBA" id="ARBA00022723"/>
    </source>
</evidence>
<dbReference type="PRINTS" id="PR00463">
    <property type="entry name" value="EP450I"/>
</dbReference>
<keyword evidence="10 16" id="KW-0560">Oxidoreductase</keyword>
<comment type="cofactor">
    <cofactor evidence="1 15">
        <name>heme</name>
        <dbReference type="ChEBI" id="CHEBI:30413"/>
    </cofactor>
</comment>
<dbReference type="InterPro" id="IPR050476">
    <property type="entry name" value="Insect_CytP450_Detox"/>
</dbReference>
<dbReference type="InterPro" id="IPR001128">
    <property type="entry name" value="Cyt_P450"/>
</dbReference>
<reference evidence="17 18" key="1">
    <citation type="journal article" date="2015" name="Genome Biol. Evol.">
        <title>The genome of winter moth (Operophtera brumata) provides a genomic perspective on sexual dimorphism and phenology.</title>
        <authorList>
            <person name="Derks M.F."/>
            <person name="Smit S."/>
            <person name="Salis L."/>
            <person name="Schijlen E."/>
            <person name="Bossers A."/>
            <person name="Mateman C."/>
            <person name="Pijl A.S."/>
            <person name="de Ridder D."/>
            <person name="Groenen M.A."/>
            <person name="Visser M.E."/>
            <person name="Megens H.J."/>
        </authorList>
    </citation>
    <scope>NUCLEOTIDE SEQUENCE [LARGE SCALE GENOMIC DNA]</scope>
    <source>
        <strain evidence="17">WM2013NL</strain>
        <tissue evidence="17">Head and thorax</tissue>
    </source>
</reference>
<dbReference type="SUPFAM" id="SSF48264">
    <property type="entry name" value="Cytochrome P450"/>
    <property type="match status" value="2"/>
</dbReference>
<dbReference type="EC" id="1.14.14.1" evidence="5"/>
<accession>A0A0L7K3V2</accession>
<comment type="similarity">
    <text evidence="4 16">Belongs to the cytochrome P450 family.</text>
</comment>
<evidence type="ECO:0000256" key="10">
    <source>
        <dbReference type="ARBA" id="ARBA00023002"/>
    </source>
</evidence>
<dbReference type="InterPro" id="IPR002401">
    <property type="entry name" value="Cyt_P450_E_grp-I"/>
</dbReference>
<dbReference type="GO" id="GO:0005789">
    <property type="term" value="C:endoplasmic reticulum membrane"/>
    <property type="evidence" value="ECO:0007669"/>
    <property type="project" value="UniProtKB-SubCell"/>
</dbReference>
<dbReference type="Pfam" id="PF00067">
    <property type="entry name" value="p450"/>
    <property type="match status" value="3"/>
</dbReference>
<evidence type="ECO:0000313" key="17">
    <source>
        <dbReference type="EMBL" id="KOB56631.1"/>
    </source>
</evidence>
<dbReference type="GO" id="GO:0016712">
    <property type="term" value="F:oxidoreductase activity, acting on paired donors, with incorporation or reduction of molecular oxygen, reduced flavin or flavoprotein as one donor, and incorporation of one atom of oxygen"/>
    <property type="evidence" value="ECO:0007669"/>
    <property type="project" value="UniProtKB-EC"/>
</dbReference>